<feature type="region of interest" description="Disordered" evidence="1">
    <location>
        <begin position="263"/>
        <end position="349"/>
    </location>
</feature>
<dbReference type="AlphaFoldDB" id="A0A6G1H227"/>
<feature type="compositionally biased region" description="Low complexity" evidence="1">
    <location>
        <begin position="314"/>
        <end position="330"/>
    </location>
</feature>
<accession>A0A6G1H227</accession>
<evidence type="ECO:0000313" key="2">
    <source>
        <dbReference type="EMBL" id="KAF1987059.1"/>
    </source>
</evidence>
<feature type="compositionally biased region" description="Polar residues" evidence="1">
    <location>
        <begin position="187"/>
        <end position="218"/>
    </location>
</feature>
<feature type="region of interest" description="Disordered" evidence="1">
    <location>
        <begin position="36"/>
        <end position="218"/>
    </location>
</feature>
<gene>
    <name evidence="2" type="ORF">K402DRAFT_393215</name>
</gene>
<dbReference type="EMBL" id="ML977154">
    <property type="protein sequence ID" value="KAF1987059.1"/>
    <property type="molecule type" value="Genomic_DNA"/>
</dbReference>
<keyword evidence="3" id="KW-1185">Reference proteome</keyword>
<feature type="region of interest" description="Disordered" evidence="1">
    <location>
        <begin position="1"/>
        <end position="23"/>
    </location>
</feature>
<feature type="compositionally biased region" description="Basic and acidic residues" evidence="1">
    <location>
        <begin position="157"/>
        <end position="166"/>
    </location>
</feature>
<dbReference type="OrthoDB" id="5329403at2759"/>
<evidence type="ECO:0000313" key="3">
    <source>
        <dbReference type="Proteomes" id="UP000800041"/>
    </source>
</evidence>
<dbReference type="Proteomes" id="UP000800041">
    <property type="component" value="Unassembled WGS sequence"/>
</dbReference>
<feature type="compositionally biased region" description="Polar residues" evidence="1">
    <location>
        <begin position="7"/>
        <end position="18"/>
    </location>
</feature>
<organism evidence="2 3">
    <name type="scientific">Aulographum hederae CBS 113979</name>
    <dbReference type="NCBI Taxonomy" id="1176131"/>
    <lineage>
        <taxon>Eukaryota</taxon>
        <taxon>Fungi</taxon>
        <taxon>Dikarya</taxon>
        <taxon>Ascomycota</taxon>
        <taxon>Pezizomycotina</taxon>
        <taxon>Dothideomycetes</taxon>
        <taxon>Pleosporomycetidae</taxon>
        <taxon>Aulographales</taxon>
        <taxon>Aulographaceae</taxon>
    </lineage>
</organism>
<proteinExistence type="predicted"/>
<sequence>MAPPITASATPTMQQQRQKPARARIVPAVPLIFDRKPAQKPILPAATPDNSEPASAVENKSEPEPGAIRGNDYIEQAASPAHGVLTPKSDAPTEAAAARSHDGAAEVISEEAVPEEKLLEEPVAAPDRSPPPSSTEHTPEALTAAPVGGSPQQEVVQADKPEEPSHIPEILTTKSAEELPAVEQISDRISTPISVASSTLPSNPHSEKSQQLQHARSSISSVVFGGHAESPTSTPAFPPIVTMPYPHPPPNFMGSAPPFVPAGHPHQGSENGGMIYPPPHMGPPAMHSPGFRVPPAHVPRPPQWYGTEPSFRAPSHSPGPRTPTGGPARSNGDTGAAGPLGARQVNGDPVRVTVNGHGKSASHLPQVHNDSHEDPMSALRNHLSKRFGHRDFADYVLEVSSAGFNNGPSFGVPLHGVIIGCNTVMMSAMRTQELAYTPDGLKIIRVTSRDELFYMQAFADALRRLYGGPLLDLNDLTVHLLPYNPNNTYDVPVDRFRYATSYIGAGGFLHMADVVRRGWEATTALLRWDTVELALALVSVDLRRQFWLTPRAERGHASQISDEIIPGYQAGQDKLVDSIVDFLSHNFPPTFNFQDSVPQLPDTARLPDNPLDSRRASADPRLSRIQFGQVPLEEQPQNRISSLLSSILISLPSRRIQELFEHPVCIEKIGLEKAFEVLVAVTNEREKRRLALVSQVPSHPTGRWENVIWQERVETFEGQPGGRLVLEKVFP</sequence>
<name>A0A6G1H227_9PEZI</name>
<protein>
    <submittedName>
        <fullName evidence="2">Uncharacterized protein</fullName>
    </submittedName>
</protein>
<evidence type="ECO:0000256" key="1">
    <source>
        <dbReference type="SAM" id="MobiDB-lite"/>
    </source>
</evidence>
<reference evidence="2" key="1">
    <citation type="journal article" date="2020" name="Stud. Mycol.">
        <title>101 Dothideomycetes genomes: a test case for predicting lifestyles and emergence of pathogens.</title>
        <authorList>
            <person name="Haridas S."/>
            <person name="Albert R."/>
            <person name="Binder M."/>
            <person name="Bloem J."/>
            <person name="Labutti K."/>
            <person name="Salamov A."/>
            <person name="Andreopoulos B."/>
            <person name="Baker S."/>
            <person name="Barry K."/>
            <person name="Bills G."/>
            <person name="Bluhm B."/>
            <person name="Cannon C."/>
            <person name="Castanera R."/>
            <person name="Culley D."/>
            <person name="Daum C."/>
            <person name="Ezra D."/>
            <person name="Gonzalez J."/>
            <person name="Henrissat B."/>
            <person name="Kuo A."/>
            <person name="Liang C."/>
            <person name="Lipzen A."/>
            <person name="Lutzoni F."/>
            <person name="Magnuson J."/>
            <person name="Mondo S."/>
            <person name="Nolan M."/>
            <person name="Ohm R."/>
            <person name="Pangilinan J."/>
            <person name="Park H.-J."/>
            <person name="Ramirez L."/>
            <person name="Alfaro M."/>
            <person name="Sun H."/>
            <person name="Tritt A."/>
            <person name="Yoshinaga Y."/>
            <person name="Zwiers L.-H."/>
            <person name="Turgeon B."/>
            <person name="Goodwin S."/>
            <person name="Spatafora J."/>
            <person name="Crous P."/>
            <person name="Grigoriev I."/>
        </authorList>
    </citation>
    <scope>NUCLEOTIDE SEQUENCE</scope>
    <source>
        <strain evidence="2">CBS 113979</strain>
    </source>
</reference>